<dbReference type="SUPFAM" id="SSF53448">
    <property type="entry name" value="Nucleotide-diphospho-sugar transferases"/>
    <property type="match status" value="1"/>
</dbReference>
<dbReference type="Pfam" id="PF00535">
    <property type="entry name" value="Glycos_transf_2"/>
    <property type="match status" value="1"/>
</dbReference>
<reference evidence="2 3" key="1">
    <citation type="submission" date="2016-10" db="EMBL/GenBank/DDBJ databases">
        <authorList>
            <person name="Varghese N."/>
            <person name="Submissions S."/>
        </authorList>
    </citation>
    <scope>NUCLEOTIDE SEQUENCE [LARGE SCALE GENOMIC DNA]</scope>
    <source>
        <strain evidence="2 3">CGMCC 1.10941</strain>
    </source>
</reference>
<evidence type="ECO:0000313" key="2">
    <source>
        <dbReference type="EMBL" id="SDL77159.1"/>
    </source>
</evidence>
<protein>
    <submittedName>
        <fullName evidence="2">Alpha-1,3-rhamnosyltransferase</fullName>
    </submittedName>
</protein>
<name>A0ABY0QSS1_9FLAO</name>
<accession>A0ABY0QSS1</accession>
<gene>
    <name evidence="2" type="ORF">SAMN05216273_10625</name>
</gene>
<dbReference type="PANTHER" id="PTHR43685">
    <property type="entry name" value="GLYCOSYLTRANSFERASE"/>
    <property type="match status" value="1"/>
</dbReference>
<dbReference type="PANTHER" id="PTHR43685:SF2">
    <property type="entry name" value="GLYCOSYLTRANSFERASE 2-LIKE DOMAIN-CONTAINING PROTEIN"/>
    <property type="match status" value="1"/>
</dbReference>
<sequence>MLASIILMTYNSGLYVLETLESIRSQSCLDFELIITDDCSTDNTVKLCRNWIDRYPNLPFKVTLLTADVNKGIPANCNKAIMKAEGKWIKIIAGDDLLNSDCLAHLKNARLTEDQKIIVGRFIPFYLEIGKKIYCSRLPTEKQLKFFNFDAAKQHRLLLTESFNFSPAAFIRRDLFQEGLFNERYRFLEDLPFWIRSSKNGHKLYLLNEDVMYYRTQHESMVFSGETFYNKRFMDGLYTFREEVVYREVPKTNIIFYQAELMERINYWVITNIFKNKKTKLSVLVSKVLLFPTIKRLKNIIK</sequence>
<dbReference type="InterPro" id="IPR029044">
    <property type="entry name" value="Nucleotide-diphossugar_trans"/>
</dbReference>
<comment type="caution">
    <text evidence="2">The sequence shown here is derived from an EMBL/GenBank/DDBJ whole genome shotgun (WGS) entry which is preliminary data.</text>
</comment>
<dbReference type="RefSeq" id="WP_089743072.1">
    <property type="nucleotide sequence ID" value="NZ_FNHD01000006.1"/>
</dbReference>
<feature type="domain" description="Glycosyltransferase 2-like" evidence="1">
    <location>
        <begin position="4"/>
        <end position="178"/>
    </location>
</feature>
<dbReference type="InterPro" id="IPR001173">
    <property type="entry name" value="Glyco_trans_2-like"/>
</dbReference>
<dbReference type="InterPro" id="IPR050834">
    <property type="entry name" value="Glycosyltransf_2"/>
</dbReference>
<dbReference type="Gene3D" id="3.90.550.10">
    <property type="entry name" value="Spore Coat Polysaccharide Biosynthesis Protein SpsA, Chain A"/>
    <property type="match status" value="1"/>
</dbReference>
<dbReference type="EMBL" id="FNHD01000006">
    <property type="protein sequence ID" value="SDL77159.1"/>
    <property type="molecule type" value="Genomic_DNA"/>
</dbReference>
<proteinExistence type="predicted"/>
<dbReference type="Proteomes" id="UP000199242">
    <property type="component" value="Unassembled WGS sequence"/>
</dbReference>
<evidence type="ECO:0000259" key="1">
    <source>
        <dbReference type="Pfam" id="PF00535"/>
    </source>
</evidence>
<evidence type="ECO:0000313" key="3">
    <source>
        <dbReference type="Proteomes" id="UP000199242"/>
    </source>
</evidence>
<keyword evidence="3" id="KW-1185">Reference proteome</keyword>
<organism evidence="2 3">
    <name type="scientific">Chryseobacterium taihuense</name>
    <dbReference type="NCBI Taxonomy" id="1141221"/>
    <lineage>
        <taxon>Bacteria</taxon>
        <taxon>Pseudomonadati</taxon>
        <taxon>Bacteroidota</taxon>
        <taxon>Flavobacteriia</taxon>
        <taxon>Flavobacteriales</taxon>
        <taxon>Weeksellaceae</taxon>
        <taxon>Chryseobacterium group</taxon>
        <taxon>Chryseobacterium</taxon>
    </lineage>
</organism>